<dbReference type="AlphaFoldDB" id="A0A3S1BK74"/>
<reference evidence="2 3" key="1">
    <citation type="submission" date="2019-01" db="EMBL/GenBank/DDBJ databases">
        <title>A draft genome assembly of the solar-powered sea slug Elysia chlorotica.</title>
        <authorList>
            <person name="Cai H."/>
            <person name="Li Q."/>
            <person name="Fang X."/>
            <person name="Li J."/>
            <person name="Curtis N.E."/>
            <person name="Altenburger A."/>
            <person name="Shibata T."/>
            <person name="Feng M."/>
            <person name="Maeda T."/>
            <person name="Schwartz J.A."/>
            <person name="Shigenobu S."/>
            <person name="Lundholm N."/>
            <person name="Nishiyama T."/>
            <person name="Yang H."/>
            <person name="Hasebe M."/>
            <person name="Li S."/>
            <person name="Pierce S.K."/>
            <person name="Wang J."/>
        </authorList>
    </citation>
    <scope>NUCLEOTIDE SEQUENCE [LARGE SCALE GENOMIC DNA]</scope>
    <source>
        <strain evidence="2">EC2010</strain>
        <tissue evidence="2">Whole organism of an adult</tissue>
    </source>
</reference>
<feature type="region of interest" description="Disordered" evidence="1">
    <location>
        <begin position="1"/>
        <end position="44"/>
    </location>
</feature>
<protein>
    <submittedName>
        <fullName evidence="2">Uncharacterized protein</fullName>
    </submittedName>
</protein>
<comment type="caution">
    <text evidence="2">The sequence shown here is derived from an EMBL/GenBank/DDBJ whole genome shotgun (WGS) entry which is preliminary data.</text>
</comment>
<accession>A0A3S1BK74</accession>
<evidence type="ECO:0000313" key="3">
    <source>
        <dbReference type="Proteomes" id="UP000271974"/>
    </source>
</evidence>
<sequence length="116" mass="12648">MTKPKNMTNLPRVPKASSSSSSSSPSSSSTAALRRAVSPTPVTMTQRTRGKMAASFLPYVLTATLVLLCAAPVHCQSECTRLVSYSTVKPYVERSMCNVSYTESCGFWTYAECTRY</sequence>
<gene>
    <name evidence="2" type="ORF">EGW08_006500</name>
</gene>
<dbReference type="EMBL" id="RQTK01000161">
    <property type="protein sequence ID" value="RUS85706.1"/>
    <property type="molecule type" value="Genomic_DNA"/>
</dbReference>
<dbReference type="OrthoDB" id="6158269at2759"/>
<feature type="compositionally biased region" description="Low complexity" evidence="1">
    <location>
        <begin position="17"/>
        <end position="29"/>
    </location>
</feature>
<evidence type="ECO:0000313" key="2">
    <source>
        <dbReference type="EMBL" id="RUS85706.1"/>
    </source>
</evidence>
<dbReference type="Proteomes" id="UP000271974">
    <property type="component" value="Unassembled WGS sequence"/>
</dbReference>
<keyword evidence="3" id="KW-1185">Reference proteome</keyword>
<evidence type="ECO:0000256" key="1">
    <source>
        <dbReference type="SAM" id="MobiDB-lite"/>
    </source>
</evidence>
<name>A0A3S1BK74_ELYCH</name>
<proteinExistence type="predicted"/>
<organism evidence="2 3">
    <name type="scientific">Elysia chlorotica</name>
    <name type="common">Eastern emerald elysia</name>
    <name type="synonym">Sea slug</name>
    <dbReference type="NCBI Taxonomy" id="188477"/>
    <lineage>
        <taxon>Eukaryota</taxon>
        <taxon>Metazoa</taxon>
        <taxon>Spiralia</taxon>
        <taxon>Lophotrochozoa</taxon>
        <taxon>Mollusca</taxon>
        <taxon>Gastropoda</taxon>
        <taxon>Heterobranchia</taxon>
        <taxon>Euthyneura</taxon>
        <taxon>Panpulmonata</taxon>
        <taxon>Sacoglossa</taxon>
        <taxon>Placobranchoidea</taxon>
        <taxon>Plakobranchidae</taxon>
        <taxon>Elysia</taxon>
    </lineage>
</organism>